<organism evidence="2 3">
    <name type="scientific">Trichuris muris</name>
    <name type="common">Mouse whipworm</name>
    <dbReference type="NCBI Taxonomy" id="70415"/>
    <lineage>
        <taxon>Eukaryota</taxon>
        <taxon>Metazoa</taxon>
        <taxon>Ecdysozoa</taxon>
        <taxon>Nematoda</taxon>
        <taxon>Enoplea</taxon>
        <taxon>Dorylaimia</taxon>
        <taxon>Trichinellida</taxon>
        <taxon>Trichuridae</taxon>
        <taxon>Trichuris</taxon>
    </lineage>
</organism>
<dbReference type="InterPro" id="IPR032675">
    <property type="entry name" value="LRR_dom_sf"/>
</dbReference>
<dbReference type="WBParaSite" id="TMUE_2000009719.1">
    <property type="protein sequence ID" value="TMUE_2000009719.1"/>
    <property type="gene ID" value="WBGene00300711"/>
</dbReference>
<evidence type="ECO:0000313" key="2">
    <source>
        <dbReference type="Proteomes" id="UP000046395"/>
    </source>
</evidence>
<protein>
    <submittedName>
        <fullName evidence="3">Uncharacterized protein</fullName>
    </submittedName>
</protein>
<dbReference type="Gene3D" id="3.80.10.10">
    <property type="entry name" value="Ribonuclease Inhibitor"/>
    <property type="match status" value="1"/>
</dbReference>
<accession>A0A5S6QRD7</accession>
<reference evidence="3" key="1">
    <citation type="submission" date="2019-12" db="UniProtKB">
        <authorList>
            <consortium name="WormBaseParasite"/>
        </authorList>
    </citation>
    <scope>IDENTIFICATION</scope>
</reference>
<feature type="compositionally biased region" description="Basic and acidic residues" evidence="1">
    <location>
        <begin position="14"/>
        <end position="35"/>
    </location>
</feature>
<evidence type="ECO:0000313" key="3">
    <source>
        <dbReference type="WBParaSite" id="TMUE_2000009719.1"/>
    </source>
</evidence>
<dbReference type="SUPFAM" id="SSF52058">
    <property type="entry name" value="L domain-like"/>
    <property type="match status" value="1"/>
</dbReference>
<name>A0A5S6QRD7_TRIMR</name>
<sequence length="293" mass="34093">MFVNQTFSEEEATEKDKHCDNGSKSTERKRIEEHTVQSPTSSWQCTPFPYSLIRTLIIYDYKFNEGKVAIDLSGMTNLKSLCMVSCGIVEFEECFTNSLPNSIRSLNLSRNRLAKMPEFIVELPLRSLTISDNPITYLSHRYPIFVHRLRILYVERTNIKVLPHWIMNLCLLKASFVGTKFSLNEEFQLIRKPQRPTNVRRLEELCFLEILQLVRSATEVPGKLRHRFYKCCKCRQMVFENNAVCVSLSVPVQAFAQSWKTDEEQRDMIACHAVFCSLRCSSVYQEALRSSYD</sequence>
<proteinExistence type="predicted"/>
<evidence type="ECO:0000256" key="1">
    <source>
        <dbReference type="SAM" id="MobiDB-lite"/>
    </source>
</evidence>
<dbReference type="AlphaFoldDB" id="A0A5S6QRD7"/>
<feature type="region of interest" description="Disordered" evidence="1">
    <location>
        <begin position="1"/>
        <end position="36"/>
    </location>
</feature>
<keyword evidence="2" id="KW-1185">Reference proteome</keyword>
<dbReference type="Proteomes" id="UP000046395">
    <property type="component" value="Unassembled WGS sequence"/>
</dbReference>